<reference evidence="2 3" key="1">
    <citation type="journal article" date="2005" name="Nature">
        <title>The map-based sequence of the rice genome.</title>
        <authorList>
            <consortium name="International rice genome sequencing project (IRGSP)"/>
            <person name="Matsumoto T."/>
            <person name="Wu J."/>
            <person name="Kanamori H."/>
            <person name="Katayose Y."/>
            <person name="Fujisawa M."/>
            <person name="Namiki N."/>
            <person name="Mizuno H."/>
            <person name="Yamamoto K."/>
            <person name="Antonio B.A."/>
            <person name="Baba T."/>
            <person name="Sakata K."/>
            <person name="Nagamura Y."/>
            <person name="Aoki H."/>
            <person name="Arikawa K."/>
            <person name="Arita K."/>
            <person name="Bito T."/>
            <person name="Chiden Y."/>
            <person name="Fujitsuka N."/>
            <person name="Fukunaka R."/>
            <person name="Hamada M."/>
            <person name="Harada C."/>
            <person name="Hayashi A."/>
            <person name="Hijishita S."/>
            <person name="Honda M."/>
            <person name="Hosokawa S."/>
            <person name="Ichikawa Y."/>
            <person name="Idonuma A."/>
            <person name="Iijima M."/>
            <person name="Ikeda M."/>
            <person name="Ikeno M."/>
            <person name="Ito K."/>
            <person name="Ito S."/>
            <person name="Ito T."/>
            <person name="Ito Y."/>
            <person name="Ito Y."/>
            <person name="Iwabuchi A."/>
            <person name="Kamiya K."/>
            <person name="Karasawa W."/>
            <person name="Kurita K."/>
            <person name="Katagiri S."/>
            <person name="Kikuta A."/>
            <person name="Kobayashi H."/>
            <person name="Kobayashi N."/>
            <person name="Machita K."/>
            <person name="Maehara T."/>
            <person name="Masukawa M."/>
            <person name="Mizubayashi T."/>
            <person name="Mukai Y."/>
            <person name="Nagasaki H."/>
            <person name="Nagata Y."/>
            <person name="Naito S."/>
            <person name="Nakashima M."/>
            <person name="Nakama Y."/>
            <person name="Nakamichi Y."/>
            <person name="Nakamura M."/>
            <person name="Meguro A."/>
            <person name="Negishi M."/>
            <person name="Ohta I."/>
            <person name="Ohta T."/>
            <person name="Okamoto M."/>
            <person name="Ono N."/>
            <person name="Saji S."/>
            <person name="Sakaguchi M."/>
            <person name="Sakai K."/>
            <person name="Shibata M."/>
            <person name="Shimokawa T."/>
            <person name="Song J."/>
            <person name="Takazaki Y."/>
            <person name="Terasawa K."/>
            <person name="Tsugane M."/>
            <person name="Tsuji K."/>
            <person name="Ueda S."/>
            <person name="Waki K."/>
            <person name="Yamagata H."/>
            <person name="Yamamoto M."/>
            <person name="Yamamoto S."/>
            <person name="Yamane H."/>
            <person name="Yoshiki S."/>
            <person name="Yoshihara R."/>
            <person name="Yukawa K."/>
            <person name="Zhong H."/>
            <person name="Yano M."/>
            <person name="Yuan Q."/>
            <person name="Ouyang S."/>
            <person name="Liu J."/>
            <person name="Jones K.M."/>
            <person name="Gansberger K."/>
            <person name="Moffat K."/>
            <person name="Hill J."/>
            <person name="Bera J."/>
            <person name="Fadrosh D."/>
            <person name="Jin S."/>
            <person name="Johri S."/>
            <person name="Kim M."/>
            <person name="Overton L."/>
            <person name="Reardon M."/>
            <person name="Tsitrin T."/>
            <person name="Vuong H."/>
            <person name="Weaver B."/>
            <person name="Ciecko A."/>
            <person name="Tallon L."/>
            <person name="Jackson J."/>
            <person name="Pai G."/>
            <person name="Aken S.V."/>
            <person name="Utterback T."/>
            <person name="Reidmuller S."/>
            <person name="Feldblyum T."/>
            <person name="Hsiao J."/>
            <person name="Zismann V."/>
            <person name="Iobst S."/>
            <person name="de Vazeille A.R."/>
            <person name="Buell C.R."/>
            <person name="Ying K."/>
            <person name="Li Y."/>
            <person name="Lu T."/>
            <person name="Huang Y."/>
            <person name="Zhao Q."/>
            <person name="Feng Q."/>
            <person name="Zhang L."/>
            <person name="Zhu J."/>
            <person name="Weng Q."/>
            <person name="Mu J."/>
            <person name="Lu Y."/>
            <person name="Fan D."/>
            <person name="Liu Y."/>
            <person name="Guan J."/>
            <person name="Zhang Y."/>
            <person name="Yu S."/>
            <person name="Liu X."/>
            <person name="Zhang Y."/>
            <person name="Hong G."/>
            <person name="Han B."/>
            <person name="Choisne N."/>
            <person name="Demange N."/>
            <person name="Orjeda G."/>
            <person name="Samain S."/>
            <person name="Cattolico L."/>
            <person name="Pelletier E."/>
            <person name="Couloux A."/>
            <person name="Segurens B."/>
            <person name="Wincker P."/>
            <person name="D'Hont A."/>
            <person name="Scarpelli C."/>
            <person name="Weissenbach J."/>
            <person name="Salanoubat M."/>
            <person name="Quetier F."/>
            <person name="Yu Y."/>
            <person name="Kim H.R."/>
            <person name="Rambo T."/>
            <person name="Currie J."/>
            <person name="Collura K."/>
            <person name="Luo M."/>
            <person name="Yang T."/>
            <person name="Ammiraju J.S.S."/>
            <person name="Engler F."/>
            <person name="Soderlund C."/>
            <person name="Wing R.A."/>
            <person name="Palmer L.E."/>
            <person name="de la Bastide M."/>
            <person name="Spiegel L."/>
            <person name="Nascimento L."/>
            <person name="Zutavern T."/>
            <person name="O'Shaughnessy A."/>
            <person name="Dike S."/>
            <person name="Dedhia N."/>
            <person name="Preston R."/>
            <person name="Balija V."/>
            <person name="McCombie W.R."/>
            <person name="Chow T."/>
            <person name="Chen H."/>
            <person name="Chung M."/>
            <person name="Chen C."/>
            <person name="Shaw J."/>
            <person name="Wu H."/>
            <person name="Hsiao K."/>
            <person name="Chao Y."/>
            <person name="Chu M."/>
            <person name="Cheng C."/>
            <person name="Hour A."/>
            <person name="Lee P."/>
            <person name="Lin S."/>
            <person name="Lin Y."/>
            <person name="Liou J."/>
            <person name="Liu S."/>
            <person name="Hsing Y."/>
            <person name="Raghuvanshi S."/>
            <person name="Mohanty A."/>
            <person name="Bharti A.K."/>
            <person name="Gaur A."/>
            <person name="Gupta V."/>
            <person name="Kumar D."/>
            <person name="Ravi V."/>
            <person name="Vij S."/>
            <person name="Kapur A."/>
            <person name="Khurana P."/>
            <person name="Khurana P."/>
            <person name="Khurana J.P."/>
            <person name="Tyagi A.K."/>
            <person name="Gaikwad K."/>
            <person name="Singh A."/>
            <person name="Dalal V."/>
            <person name="Srivastava S."/>
            <person name="Dixit A."/>
            <person name="Pal A.K."/>
            <person name="Ghazi I.A."/>
            <person name="Yadav M."/>
            <person name="Pandit A."/>
            <person name="Bhargava A."/>
            <person name="Sureshbabu K."/>
            <person name="Batra K."/>
            <person name="Sharma T.R."/>
            <person name="Mohapatra T."/>
            <person name="Singh N.K."/>
            <person name="Messing J."/>
            <person name="Nelson A.B."/>
            <person name="Fuks G."/>
            <person name="Kavchok S."/>
            <person name="Keizer G."/>
            <person name="Linton E."/>
            <person name="Llaca V."/>
            <person name="Song R."/>
            <person name="Tanyolac B."/>
            <person name="Young S."/>
            <person name="Ho-Il K."/>
            <person name="Hahn J.H."/>
            <person name="Sangsakoo G."/>
            <person name="Vanavichit A."/>
            <person name="de Mattos Luiz.A.T."/>
            <person name="Zimmer P.D."/>
            <person name="Malone G."/>
            <person name="Dellagostin O."/>
            <person name="de Oliveira A.C."/>
            <person name="Bevan M."/>
            <person name="Bancroft I."/>
            <person name="Minx P."/>
            <person name="Cordum H."/>
            <person name="Wilson R."/>
            <person name="Cheng Z."/>
            <person name="Jin W."/>
            <person name="Jiang J."/>
            <person name="Leong S.A."/>
            <person name="Iwama H."/>
            <person name="Gojobori T."/>
            <person name="Itoh T."/>
            <person name="Niimura Y."/>
            <person name="Fujii Y."/>
            <person name="Habara T."/>
            <person name="Sakai H."/>
            <person name="Sato Y."/>
            <person name="Wilson G."/>
            <person name="Kumar K."/>
            <person name="McCouch S."/>
            <person name="Juretic N."/>
            <person name="Hoen D."/>
            <person name="Wright S."/>
            <person name="Bruskiewich R."/>
            <person name="Bureau T."/>
            <person name="Miyao A."/>
            <person name="Hirochika H."/>
            <person name="Nishikawa T."/>
            <person name="Kadowaki K."/>
            <person name="Sugiura M."/>
            <person name="Burr B."/>
            <person name="Sasaki T."/>
        </authorList>
    </citation>
    <scope>NUCLEOTIDE SEQUENCE [LARGE SCALE GENOMIC DNA]</scope>
    <source>
        <strain evidence="3">cv. Nipponbare</strain>
    </source>
</reference>
<name>Q0JHM9_ORYSJ</name>
<dbReference type="Proteomes" id="UP000000763">
    <property type="component" value="Chromosome 1"/>
</dbReference>
<feature type="compositionally biased region" description="Basic and acidic residues" evidence="1">
    <location>
        <begin position="99"/>
        <end position="113"/>
    </location>
</feature>
<gene>
    <name evidence="2" type="ordered locus">Os01g0854000</name>
</gene>
<evidence type="ECO:0000256" key="1">
    <source>
        <dbReference type="SAM" id="MobiDB-lite"/>
    </source>
</evidence>
<sequence length="113" mass="11761">MALGDARAAASGARRDEHVPHGGELPAQAAPGDLPCVLRQRHPERSNHGHGGRAGVQRPAVGGGQAQREPGGVRRRRDTPRRGGVAGRSPVLPAGQPGRRGDHDGELEPVPHV</sequence>
<evidence type="ECO:0000313" key="3">
    <source>
        <dbReference type="Proteomes" id="UP000000763"/>
    </source>
</evidence>
<organism evidence="2 3">
    <name type="scientific">Oryza sativa subsp. japonica</name>
    <name type="common">Rice</name>
    <dbReference type="NCBI Taxonomy" id="39947"/>
    <lineage>
        <taxon>Eukaryota</taxon>
        <taxon>Viridiplantae</taxon>
        <taxon>Streptophyta</taxon>
        <taxon>Embryophyta</taxon>
        <taxon>Tracheophyta</taxon>
        <taxon>Spermatophyta</taxon>
        <taxon>Magnoliopsida</taxon>
        <taxon>Liliopsida</taxon>
        <taxon>Poales</taxon>
        <taxon>Poaceae</taxon>
        <taxon>BOP clade</taxon>
        <taxon>Oryzoideae</taxon>
        <taxon>Oryzeae</taxon>
        <taxon>Oryzinae</taxon>
        <taxon>Oryza</taxon>
        <taxon>Oryza sativa</taxon>
    </lineage>
</organism>
<dbReference type="KEGG" id="dosa:Os01g0854000"/>
<feature type="compositionally biased region" description="Low complexity" evidence="1">
    <location>
        <begin position="1"/>
        <end position="12"/>
    </location>
</feature>
<accession>Q0JHM9</accession>
<feature type="region of interest" description="Disordered" evidence="1">
    <location>
        <begin position="1"/>
        <end position="113"/>
    </location>
</feature>
<protein>
    <submittedName>
        <fullName evidence="2">Os01g0854000 protein</fullName>
    </submittedName>
</protein>
<proteinExistence type="predicted"/>
<dbReference type="AlphaFoldDB" id="Q0JHM9"/>
<reference evidence="3" key="2">
    <citation type="journal article" date="2008" name="Nucleic Acids Res.">
        <title>The rice annotation project database (RAP-DB): 2008 update.</title>
        <authorList>
            <consortium name="The rice annotation project (RAP)"/>
        </authorList>
    </citation>
    <scope>GENOME REANNOTATION</scope>
    <source>
        <strain evidence="3">cv. Nipponbare</strain>
    </source>
</reference>
<evidence type="ECO:0000313" key="2">
    <source>
        <dbReference type="EMBL" id="BAF06749.1"/>
    </source>
</evidence>
<dbReference type="EMBL" id="AP008207">
    <property type="protein sequence ID" value="BAF06749.1"/>
    <property type="molecule type" value="Genomic_DNA"/>
</dbReference>